<evidence type="ECO:0000256" key="2">
    <source>
        <dbReference type="ARBA" id="ARBA00022692"/>
    </source>
</evidence>
<evidence type="ECO:0008006" key="9">
    <source>
        <dbReference type="Google" id="ProtNLM"/>
    </source>
</evidence>
<dbReference type="Proteomes" id="UP000248745">
    <property type="component" value="Unassembled WGS sequence"/>
</dbReference>
<dbReference type="RefSeq" id="WP_110997269.1">
    <property type="nucleotide sequence ID" value="NZ_QKTW01000003.1"/>
</dbReference>
<dbReference type="AlphaFoldDB" id="A0A2W2AGP3"/>
<keyword evidence="5" id="KW-0175">Coiled coil</keyword>
<dbReference type="Gene3D" id="2.40.50.100">
    <property type="match status" value="1"/>
</dbReference>
<keyword evidence="3 6" id="KW-1133">Transmembrane helix</keyword>
<keyword evidence="8" id="KW-1185">Reference proteome</keyword>
<dbReference type="EMBL" id="QKTW01000003">
    <property type="protein sequence ID" value="PZF74431.1"/>
    <property type="molecule type" value="Genomic_DNA"/>
</dbReference>
<protein>
    <recommendedName>
        <fullName evidence="9">HlyD family secretion protein</fullName>
    </recommendedName>
</protein>
<proteinExistence type="predicted"/>
<evidence type="ECO:0000256" key="1">
    <source>
        <dbReference type="ARBA" id="ARBA00004167"/>
    </source>
</evidence>
<comment type="subcellular location">
    <subcellularLocation>
        <location evidence="1">Membrane</location>
        <topology evidence="1">Single-pass membrane protein</topology>
    </subcellularLocation>
</comment>
<evidence type="ECO:0000256" key="3">
    <source>
        <dbReference type="ARBA" id="ARBA00022989"/>
    </source>
</evidence>
<name>A0A2W2AGP3_9BACT</name>
<sequence>MPEQIYNRTNIDELPAAHLMNEEETAPVLDEIISSKPGYLVRKGTAIIMVVLGLLIAGAGFIHYPDVLEGAVMVTTDPLPIELKAQASGRVERLFIHENDLVAKNTVIAEIENNTGLQNIQILEERIDSILSALQQNDLIVLNRFTIENLQSLGDGQTAYNQLLQNLSAYLLVKQQHVFGKRMDNIQLQNSQYQKLAVINKEETELINSELKQAAEQFKANEKLYNEKVISRQEYFDEAAKLRQKQLSLEQQKRGRVQNSINISDNSKQLFEMTYNKEEKENTLILGIREQIRNLQNFTTTWRRQFLITAPYSGNIYWLRPLQSNELVNAGEALFSIVPDKFHYLAYVQLSANGLGKIKKAQTTHLLLDHFPYNEYGYLKGTVTSVSMIPQSPGTTQEAGAATYRAIVALPDSLVTSYHKKIPFSPEMSGTARIITKDRNLLERLLSFLAKVEK</sequence>
<reference evidence="7 8" key="1">
    <citation type="submission" date="2018-06" db="EMBL/GenBank/DDBJ databases">
        <title>Mucibacter soli gen. nov., sp. nov., a new member of the family Chitinophagaceae producing mucin.</title>
        <authorList>
            <person name="Kim M.-K."/>
            <person name="Park S."/>
            <person name="Kim T.-S."/>
            <person name="Joung Y."/>
            <person name="Han J.-H."/>
            <person name="Kim S.B."/>
        </authorList>
    </citation>
    <scope>NUCLEOTIDE SEQUENCE [LARGE SCALE GENOMIC DNA]</scope>
    <source>
        <strain evidence="7 8">R1-15</strain>
    </source>
</reference>
<evidence type="ECO:0000313" key="8">
    <source>
        <dbReference type="Proteomes" id="UP000248745"/>
    </source>
</evidence>
<dbReference type="InterPro" id="IPR050739">
    <property type="entry name" value="MFP"/>
</dbReference>
<dbReference type="GO" id="GO:0016020">
    <property type="term" value="C:membrane"/>
    <property type="evidence" value="ECO:0007669"/>
    <property type="project" value="UniProtKB-SubCell"/>
</dbReference>
<feature type="transmembrane region" description="Helical" evidence="6">
    <location>
        <begin position="44"/>
        <end position="64"/>
    </location>
</feature>
<dbReference type="PANTHER" id="PTHR30386:SF26">
    <property type="entry name" value="TRANSPORT PROTEIN COMB"/>
    <property type="match status" value="1"/>
</dbReference>
<evidence type="ECO:0000256" key="6">
    <source>
        <dbReference type="SAM" id="Phobius"/>
    </source>
</evidence>
<evidence type="ECO:0000256" key="4">
    <source>
        <dbReference type="ARBA" id="ARBA00023136"/>
    </source>
</evidence>
<dbReference type="PANTHER" id="PTHR30386">
    <property type="entry name" value="MEMBRANE FUSION SUBUNIT OF EMRAB-TOLC MULTIDRUG EFFLUX PUMP"/>
    <property type="match status" value="1"/>
</dbReference>
<gene>
    <name evidence="7" type="ORF">DN068_02300</name>
</gene>
<feature type="coiled-coil region" evidence="5">
    <location>
        <begin position="201"/>
        <end position="252"/>
    </location>
</feature>
<keyword evidence="4 6" id="KW-0472">Membrane</keyword>
<organism evidence="7 8">
    <name type="scientific">Taibaiella soli</name>
    <dbReference type="NCBI Taxonomy" id="1649169"/>
    <lineage>
        <taxon>Bacteria</taxon>
        <taxon>Pseudomonadati</taxon>
        <taxon>Bacteroidota</taxon>
        <taxon>Chitinophagia</taxon>
        <taxon>Chitinophagales</taxon>
        <taxon>Chitinophagaceae</taxon>
        <taxon>Taibaiella</taxon>
    </lineage>
</organism>
<dbReference type="Gene3D" id="2.40.30.170">
    <property type="match status" value="1"/>
</dbReference>
<keyword evidence="2 6" id="KW-0812">Transmembrane</keyword>
<accession>A0A2W2AGP3</accession>
<evidence type="ECO:0000313" key="7">
    <source>
        <dbReference type="EMBL" id="PZF74431.1"/>
    </source>
</evidence>
<dbReference type="PRINTS" id="PR01490">
    <property type="entry name" value="RTXTOXIND"/>
</dbReference>
<evidence type="ECO:0000256" key="5">
    <source>
        <dbReference type="SAM" id="Coils"/>
    </source>
</evidence>
<dbReference type="OrthoDB" id="7057889at2"/>
<comment type="caution">
    <text evidence="7">The sequence shown here is derived from an EMBL/GenBank/DDBJ whole genome shotgun (WGS) entry which is preliminary data.</text>
</comment>